<protein>
    <submittedName>
        <fullName evidence="1">Uncharacterized protein</fullName>
    </submittedName>
</protein>
<reference evidence="1 2" key="1">
    <citation type="journal article" date="2022" name="Nat. Plants">
        <title>Genomes of leafy and leafless Platanthera orchids illuminate the evolution of mycoheterotrophy.</title>
        <authorList>
            <person name="Li M.H."/>
            <person name="Liu K.W."/>
            <person name="Li Z."/>
            <person name="Lu H.C."/>
            <person name="Ye Q.L."/>
            <person name="Zhang D."/>
            <person name="Wang J.Y."/>
            <person name="Li Y.F."/>
            <person name="Zhong Z.M."/>
            <person name="Liu X."/>
            <person name="Yu X."/>
            <person name="Liu D.K."/>
            <person name="Tu X.D."/>
            <person name="Liu B."/>
            <person name="Hao Y."/>
            <person name="Liao X.Y."/>
            <person name="Jiang Y.T."/>
            <person name="Sun W.H."/>
            <person name="Chen J."/>
            <person name="Chen Y.Q."/>
            <person name="Ai Y."/>
            <person name="Zhai J.W."/>
            <person name="Wu S.S."/>
            <person name="Zhou Z."/>
            <person name="Hsiao Y.Y."/>
            <person name="Wu W.L."/>
            <person name="Chen Y.Y."/>
            <person name="Lin Y.F."/>
            <person name="Hsu J.L."/>
            <person name="Li C.Y."/>
            <person name="Wang Z.W."/>
            <person name="Zhao X."/>
            <person name="Zhong W.Y."/>
            <person name="Ma X.K."/>
            <person name="Ma L."/>
            <person name="Huang J."/>
            <person name="Chen G.Z."/>
            <person name="Huang M.Z."/>
            <person name="Huang L."/>
            <person name="Peng D.H."/>
            <person name="Luo Y.B."/>
            <person name="Zou S.Q."/>
            <person name="Chen S.P."/>
            <person name="Lan S."/>
            <person name="Tsai W.C."/>
            <person name="Van de Peer Y."/>
            <person name="Liu Z.J."/>
        </authorList>
    </citation>
    <scope>NUCLEOTIDE SEQUENCE [LARGE SCALE GENOMIC DNA]</scope>
    <source>
        <strain evidence="1">Lor287</strain>
    </source>
</reference>
<evidence type="ECO:0000313" key="1">
    <source>
        <dbReference type="EMBL" id="KAK8941290.1"/>
    </source>
</evidence>
<name>A0AAP0BKI5_9ASPA</name>
<dbReference type="Proteomes" id="UP001418222">
    <property type="component" value="Unassembled WGS sequence"/>
</dbReference>
<accession>A0AAP0BKI5</accession>
<keyword evidence="2" id="KW-1185">Reference proteome</keyword>
<proteinExistence type="predicted"/>
<dbReference type="EMBL" id="JBBWWQ010000008">
    <property type="protein sequence ID" value="KAK8941290.1"/>
    <property type="molecule type" value="Genomic_DNA"/>
</dbReference>
<sequence>MFLPYQKDSSQRLYLVPRPAFHGKKRDELTNSSDYSSGLTGLEPAASALTGRCSDQLNYNPSHMYGIHSLMISEEHYICRKGEREILFPFRRDQEIGSSHNIRRMQITHFLVFDPLSHYERPPISAMGCVYLSIS</sequence>
<evidence type="ECO:0000313" key="2">
    <source>
        <dbReference type="Proteomes" id="UP001418222"/>
    </source>
</evidence>
<dbReference type="AntiFam" id="ANF00014">
    <property type="entry name" value="tRNA translation"/>
</dbReference>
<comment type="caution">
    <text evidence="1">The sequence shown here is derived from an EMBL/GenBank/DDBJ whole genome shotgun (WGS) entry which is preliminary data.</text>
</comment>
<organism evidence="1 2">
    <name type="scientific">Platanthera zijinensis</name>
    <dbReference type="NCBI Taxonomy" id="2320716"/>
    <lineage>
        <taxon>Eukaryota</taxon>
        <taxon>Viridiplantae</taxon>
        <taxon>Streptophyta</taxon>
        <taxon>Embryophyta</taxon>
        <taxon>Tracheophyta</taxon>
        <taxon>Spermatophyta</taxon>
        <taxon>Magnoliopsida</taxon>
        <taxon>Liliopsida</taxon>
        <taxon>Asparagales</taxon>
        <taxon>Orchidaceae</taxon>
        <taxon>Orchidoideae</taxon>
        <taxon>Orchideae</taxon>
        <taxon>Orchidinae</taxon>
        <taxon>Platanthera</taxon>
    </lineage>
</organism>
<gene>
    <name evidence="1" type="ORF">KSP39_PZI010524</name>
</gene>
<dbReference type="AlphaFoldDB" id="A0AAP0BKI5"/>